<protein>
    <submittedName>
        <fullName evidence="1">Unannotated protein</fullName>
    </submittedName>
</protein>
<proteinExistence type="predicted"/>
<name>A0A6J7FH25_9ZZZZ</name>
<sequence>MTNDSSGEPTVMPPMGSEMICTPCHVTSAATKSCAASLMVQSRSQISSATPTMTMRRAAPRMAMICVGSVNTTRKKEMRLAIANATMRPANIAMPPKRGVGRTCTSRSRILGYSRYLRLTLRITHDRQNETQAATSTMSASISMASYSPMSYRVPTPHPVPCAGRRATRHPCEQCERPMCRARCPSHRR</sequence>
<gene>
    <name evidence="1" type="ORF">UFOPK3516_00513</name>
</gene>
<organism evidence="1">
    <name type="scientific">freshwater metagenome</name>
    <dbReference type="NCBI Taxonomy" id="449393"/>
    <lineage>
        <taxon>unclassified sequences</taxon>
        <taxon>metagenomes</taxon>
        <taxon>ecological metagenomes</taxon>
    </lineage>
</organism>
<evidence type="ECO:0000313" key="1">
    <source>
        <dbReference type="EMBL" id="CAB4892834.1"/>
    </source>
</evidence>
<dbReference type="AlphaFoldDB" id="A0A6J7FH25"/>
<accession>A0A6J7FH25</accession>
<dbReference type="EMBL" id="CAFBMB010000026">
    <property type="protein sequence ID" value="CAB4892834.1"/>
    <property type="molecule type" value="Genomic_DNA"/>
</dbReference>
<reference evidence="1" key="1">
    <citation type="submission" date="2020-05" db="EMBL/GenBank/DDBJ databases">
        <authorList>
            <person name="Chiriac C."/>
            <person name="Salcher M."/>
            <person name="Ghai R."/>
            <person name="Kavagutti S V."/>
        </authorList>
    </citation>
    <scope>NUCLEOTIDE SEQUENCE</scope>
</reference>